<evidence type="ECO:0000313" key="3">
    <source>
        <dbReference type="WBParaSite" id="Hba_00186"/>
    </source>
</evidence>
<dbReference type="Proteomes" id="UP000095283">
    <property type="component" value="Unplaced"/>
</dbReference>
<accession>A0A1I7W6D6</accession>
<feature type="chain" id="PRO_5009310479" evidence="1">
    <location>
        <begin position="20"/>
        <end position="122"/>
    </location>
</feature>
<keyword evidence="1" id="KW-0732">Signal</keyword>
<dbReference type="WBParaSite" id="Hba_00186">
    <property type="protein sequence ID" value="Hba_00186"/>
    <property type="gene ID" value="Hba_00186"/>
</dbReference>
<reference evidence="3" key="1">
    <citation type="submission" date="2016-11" db="UniProtKB">
        <authorList>
            <consortium name="WormBaseParasite"/>
        </authorList>
    </citation>
    <scope>IDENTIFICATION</scope>
</reference>
<protein>
    <submittedName>
        <fullName evidence="3">Secreted protein</fullName>
    </submittedName>
</protein>
<feature type="signal peptide" evidence="1">
    <location>
        <begin position="1"/>
        <end position="19"/>
    </location>
</feature>
<proteinExistence type="predicted"/>
<name>A0A1I7W6D6_HETBA</name>
<evidence type="ECO:0000313" key="2">
    <source>
        <dbReference type="Proteomes" id="UP000095283"/>
    </source>
</evidence>
<organism evidence="2 3">
    <name type="scientific">Heterorhabditis bacteriophora</name>
    <name type="common">Entomopathogenic nematode worm</name>
    <dbReference type="NCBI Taxonomy" id="37862"/>
    <lineage>
        <taxon>Eukaryota</taxon>
        <taxon>Metazoa</taxon>
        <taxon>Ecdysozoa</taxon>
        <taxon>Nematoda</taxon>
        <taxon>Chromadorea</taxon>
        <taxon>Rhabditida</taxon>
        <taxon>Rhabditina</taxon>
        <taxon>Rhabditomorpha</taxon>
        <taxon>Strongyloidea</taxon>
        <taxon>Heterorhabditidae</taxon>
        <taxon>Heterorhabditis</taxon>
    </lineage>
</organism>
<sequence length="122" mass="13984">MHLFVRLLFLMVLLFLVQGDCGCGPKCANYSGDSRCTRCCTATVKRALFIRSSMMNDARFPSYHFLLPVASTPIRTPMWLQKSHVSRRHSLLQRSRNDLLVEISQILAAIESRQNTRILRSL</sequence>
<keyword evidence="2" id="KW-1185">Reference proteome</keyword>
<evidence type="ECO:0000256" key="1">
    <source>
        <dbReference type="SAM" id="SignalP"/>
    </source>
</evidence>
<dbReference type="AlphaFoldDB" id="A0A1I7W6D6"/>